<feature type="domain" description="Reverse transcriptase" evidence="1">
    <location>
        <begin position="116"/>
        <end position="212"/>
    </location>
</feature>
<sequence>MWLCVDDCEKVVSDAWSLGLGPNHTESLLGNFESCRLGFITWSKTSFGHIRKKVRYLEKRIVQLQELPVTWDIAADIRECTSEIERCLAQEEVVLDILNRQSLDASLNLTHIVLIPKCDEPETVSQFRPISLCNVIFKIASKCIANRIKPFMNSIISATQSAFIPGRLITDNIIVAYELNHFLKAKKGGQKGFAAIKLDMSKAYYRVEWPFLESMLCRSLRQGDPLSPYLFLFCSETLSDLFMEAQRSGSIRGVKIAKNAPCISHLLFVDDILIFCDASLGAMQDVANLLTKYEAVSSQKVNLEKSSMVLSRNVNAIDKDSLANSLRVRVI</sequence>
<accession>A0AAW2R2P8</accession>
<proteinExistence type="predicted"/>
<gene>
    <name evidence="2" type="ORF">Sradi_3353400</name>
</gene>
<comment type="caution">
    <text evidence="2">The sequence shown here is derived from an EMBL/GenBank/DDBJ whole genome shotgun (WGS) entry which is preliminary data.</text>
</comment>
<reference evidence="2" key="1">
    <citation type="submission" date="2020-06" db="EMBL/GenBank/DDBJ databases">
        <authorList>
            <person name="Li T."/>
            <person name="Hu X."/>
            <person name="Zhang T."/>
            <person name="Song X."/>
            <person name="Zhang H."/>
            <person name="Dai N."/>
            <person name="Sheng W."/>
            <person name="Hou X."/>
            <person name="Wei L."/>
        </authorList>
    </citation>
    <scope>NUCLEOTIDE SEQUENCE</scope>
    <source>
        <strain evidence="2">G02</strain>
        <tissue evidence="2">Leaf</tissue>
    </source>
</reference>
<organism evidence="2">
    <name type="scientific">Sesamum radiatum</name>
    <name type="common">Black benniseed</name>
    <dbReference type="NCBI Taxonomy" id="300843"/>
    <lineage>
        <taxon>Eukaryota</taxon>
        <taxon>Viridiplantae</taxon>
        <taxon>Streptophyta</taxon>
        <taxon>Embryophyta</taxon>
        <taxon>Tracheophyta</taxon>
        <taxon>Spermatophyta</taxon>
        <taxon>Magnoliopsida</taxon>
        <taxon>eudicotyledons</taxon>
        <taxon>Gunneridae</taxon>
        <taxon>Pentapetalae</taxon>
        <taxon>asterids</taxon>
        <taxon>lamiids</taxon>
        <taxon>Lamiales</taxon>
        <taxon>Pedaliaceae</taxon>
        <taxon>Sesamum</taxon>
    </lineage>
</organism>
<dbReference type="InterPro" id="IPR052343">
    <property type="entry name" value="Retrotransposon-Effector_Assoc"/>
</dbReference>
<dbReference type="InterPro" id="IPR043502">
    <property type="entry name" value="DNA/RNA_pol_sf"/>
</dbReference>
<dbReference type="AlphaFoldDB" id="A0AAW2R2P8"/>
<feature type="domain" description="Reverse transcriptase" evidence="1">
    <location>
        <begin position="217"/>
        <end position="310"/>
    </location>
</feature>
<dbReference type="Pfam" id="PF00078">
    <property type="entry name" value="RVT_1"/>
    <property type="match status" value="2"/>
</dbReference>
<dbReference type="InterPro" id="IPR000477">
    <property type="entry name" value="RT_dom"/>
</dbReference>
<dbReference type="PANTHER" id="PTHR46890">
    <property type="entry name" value="NON-LTR RETROLELEMENT REVERSE TRANSCRIPTASE-LIKE PROTEIN-RELATED"/>
    <property type="match status" value="1"/>
</dbReference>
<evidence type="ECO:0000313" key="2">
    <source>
        <dbReference type="EMBL" id="KAL0374377.1"/>
    </source>
</evidence>
<dbReference type="EMBL" id="JACGWJ010000014">
    <property type="protein sequence ID" value="KAL0374377.1"/>
    <property type="molecule type" value="Genomic_DNA"/>
</dbReference>
<dbReference type="SUPFAM" id="SSF56672">
    <property type="entry name" value="DNA/RNA polymerases"/>
    <property type="match status" value="1"/>
</dbReference>
<name>A0AAW2R2P8_SESRA</name>
<dbReference type="PANTHER" id="PTHR46890:SF48">
    <property type="entry name" value="RNA-DIRECTED DNA POLYMERASE"/>
    <property type="match status" value="1"/>
</dbReference>
<dbReference type="CDD" id="cd01650">
    <property type="entry name" value="RT_nLTR_like"/>
    <property type="match status" value="1"/>
</dbReference>
<reference evidence="2" key="2">
    <citation type="journal article" date="2024" name="Plant">
        <title>Genomic evolution and insights into agronomic trait innovations of Sesamum species.</title>
        <authorList>
            <person name="Miao H."/>
            <person name="Wang L."/>
            <person name="Qu L."/>
            <person name="Liu H."/>
            <person name="Sun Y."/>
            <person name="Le M."/>
            <person name="Wang Q."/>
            <person name="Wei S."/>
            <person name="Zheng Y."/>
            <person name="Lin W."/>
            <person name="Duan Y."/>
            <person name="Cao H."/>
            <person name="Xiong S."/>
            <person name="Wang X."/>
            <person name="Wei L."/>
            <person name="Li C."/>
            <person name="Ma Q."/>
            <person name="Ju M."/>
            <person name="Zhao R."/>
            <person name="Li G."/>
            <person name="Mu C."/>
            <person name="Tian Q."/>
            <person name="Mei H."/>
            <person name="Zhang T."/>
            <person name="Gao T."/>
            <person name="Zhang H."/>
        </authorList>
    </citation>
    <scope>NUCLEOTIDE SEQUENCE</scope>
    <source>
        <strain evidence="2">G02</strain>
    </source>
</reference>
<protein>
    <submittedName>
        <fullName evidence="2">Mitochondrial protein</fullName>
    </submittedName>
</protein>
<evidence type="ECO:0000259" key="1">
    <source>
        <dbReference type="Pfam" id="PF00078"/>
    </source>
</evidence>